<dbReference type="InterPro" id="IPR038718">
    <property type="entry name" value="SNF2-like_sf"/>
</dbReference>
<dbReference type="InterPro" id="IPR000330">
    <property type="entry name" value="SNF2_N"/>
</dbReference>
<dbReference type="PANTHER" id="PTHR45623:SF11">
    <property type="entry name" value="KISMET, ISOFORM C"/>
    <property type="match status" value="1"/>
</dbReference>
<dbReference type="GO" id="GO:0005524">
    <property type="term" value="F:ATP binding"/>
    <property type="evidence" value="ECO:0007669"/>
    <property type="project" value="UniProtKB-KW"/>
</dbReference>
<dbReference type="InterPro" id="IPR027417">
    <property type="entry name" value="P-loop_NTPase"/>
</dbReference>
<dbReference type="InterPro" id="IPR001650">
    <property type="entry name" value="Helicase_C-like"/>
</dbReference>
<dbReference type="AlphaFoldDB" id="A0A1X0Q8U0"/>
<dbReference type="EMBL" id="LVKB01000121">
    <property type="protein sequence ID" value="ORD96167.1"/>
    <property type="molecule type" value="Genomic_DNA"/>
</dbReference>
<dbReference type="PANTHER" id="PTHR45623">
    <property type="entry name" value="CHROMODOMAIN-HELICASE-DNA-BINDING PROTEIN 3-RELATED-RELATED"/>
    <property type="match status" value="1"/>
</dbReference>
<dbReference type="GO" id="GO:0003682">
    <property type="term" value="F:chromatin binding"/>
    <property type="evidence" value="ECO:0007669"/>
    <property type="project" value="TreeGrafter"/>
</dbReference>
<dbReference type="Proteomes" id="UP000192356">
    <property type="component" value="Unassembled WGS sequence"/>
</dbReference>
<evidence type="ECO:0000259" key="8">
    <source>
        <dbReference type="PROSITE" id="PS51194"/>
    </source>
</evidence>
<dbReference type="Pfam" id="PF00271">
    <property type="entry name" value="Helicase_C"/>
    <property type="match status" value="1"/>
</dbReference>
<protein>
    <submittedName>
        <fullName evidence="9">CHD8</fullName>
    </submittedName>
</protein>
<evidence type="ECO:0000313" key="9">
    <source>
        <dbReference type="EMBL" id="ORD96167.1"/>
    </source>
</evidence>
<evidence type="ECO:0000256" key="2">
    <source>
        <dbReference type="ARBA" id="ARBA00022737"/>
    </source>
</evidence>
<dbReference type="GO" id="GO:0000785">
    <property type="term" value="C:chromatin"/>
    <property type="evidence" value="ECO:0007669"/>
    <property type="project" value="TreeGrafter"/>
</dbReference>
<keyword evidence="2" id="KW-0677">Repeat</keyword>
<dbReference type="SUPFAM" id="SSF52540">
    <property type="entry name" value="P-loop containing nucleoside triphosphate hydrolases"/>
    <property type="match status" value="2"/>
</dbReference>
<dbReference type="CDD" id="cd18793">
    <property type="entry name" value="SF2_C_SNF"/>
    <property type="match status" value="1"/>
</dbReference>
<evidence type="ECO:0000313" key="10">
    <source>
        <dbReference type="Proteomes" id="UP000192356"/>
    </source>
</evidence>
<dbReference type="GO" id="GO:0005634">
    <property type="term" value="C:nucleus"/>
    <property type="evidence" value="ECO:0007669"/>
    <property type="project" value="UniProtKB-SubCell"/>
</dbReference>
<dbReference type="Gene3D" id="3.40.50.300">
    <property type="entry name" value="P-loop containing nucleotide triphosphate hydrolases"/>
    <property type="match status" value="1"/>
</dbReference>
<name>A0A1X0Q8U0_9MICR</name>
<dbReference type="GO" id="GO:0003677">
    <property type="term" value="F:DNA binding"/>
    <property type="evidence" value="ECO:0007669"/>
    <property type="project" value="TreeGrafter"/>
</dbReference>
<dbReference type="VEuPathDB" id="MicrosporidiaDB:A0H76_2751"/>
<dbReference type="PROSITE" id="PS51192">
    <property type="entry name" value="HELICASE_ATP_BIND_1"/>
    <property type="match status" value="1"/>
</dbReference>
<dbReference type="VEuPathDB" id="MicrosporidiaDB:HERIO_1881"/>
<keyword evidence="5" id="KW-0067">ATP-binding</keyword>
<dbReference type="InterPro" id="IPR049730">
    <property type="entry name" value="SNF2/RAD54-like_C"/>
</dbReference>
<comment type="caution">
    <text evidence="9">The sequence shown here is derived from an EMBL/GenBank/DDBJ whole genome shotgun (WGS) entry which is preliminary data.</text>
</comment>
<dbReference type="OrthoDB" id="5857104at2759"/>
<gene>
    <name evidence="9" type="primary">CHD8</name>
    <name evidence="9" type="ORF">HERIO_1881</name>
</gene>
<evidence type="ECO:0000259" key="7">
    <source>
        <dbReference type="PROSITE" id="PS51192"/>
    </source>
</evidence>
<sequence length="852" mass="100147">MAKFNENYKSQKMKNKNTVSFKPAVYQSPLGYNYTQPIIFTSYTVQQQGKRRIEEDETLIKDQLKPIKRSSMIRSKVYTGKRKVSYNYSETEESETQFYDNYDSYETIEEDPYEKLLKKDGDKFYVKFKNMSYIHCDWVDEAEIVKTRSGLLKVKKFKPIEIKEDWTTVDRVLCEGEEGIYIKWKGQDMPYELSTFEIKEDVQSCVGFKDAYNKYLERKQQKHNKHNIDWRPAKEKKYSETPVYKNGNTLRMYQLEGLNWLLSCWQHKQSCIMADEMGLGKTVQSVVFINELFESYQYCLPVIVVAPLSTLDHWTREFENWTNLRVLKYHGTKFDREIISQYEFFYKSANIKILKFDVLVTSYEMVMTGLDHLSQFEFGVGIFDEAHRLKNPDCKAGIALRSLNYEHKILLSGTPIQNNLNELWSLLNFVNPERFNSLSEFLNTYRMESPEDVERLQNMIKCFMLRRMKDDVETSIPSKEETIIEVELTTVQKRYYRAILEKNIEFLRNKDTKTTPSLMNIMMEIRKCCIHPYLINGAESYIIPEYLRRKGESRTETINAEEYYQIFVESSGKLVLLDKLLYKLRNQHKVLIFSQMTKCLDLLEEYLKFRNYPFERIDGAVKGSLRQEAIDRFSTGNSFVFLLCTRAGGVGINLTAADTCIIFDSDWNPQNDLQAQARCHRIGQKNAVKIYRVVTKNTYEREMFDKAGLKLGLDRAILQKMSFDNKPVPASEKNKEKLDSIQMLLKKGAYGALMDNDDEADKFCEENIDKILERSTVVQKSESGNVFSKATFQFNEEIDDPFFWDFIVNQKKGDTSEMKIRRHCRKLAREGSLSEIMKEDLINIEQKLGAFF</sequence>
<keyword evidence="10" id="KW-1185">Reference proteome</keyword>
<dbReference type="SMR" id="A0A1X0Q8U0"/>
<dbReference type="Gene3D" id="3.40.50.10810">
    <property type="entry name" value="Tandem AAA-ATPase domain"/>
    <property type="match status" value="1"/>
</dbReference>
<feature type="domain" description="Helicase C-terminal" evidence="8">
    <location>
        <begin position="576"/>
        <end position="736"/>
    </location>
</feature>
<dbReference type="Pfam" id="PF00176">
    <property type="entry name" value="SNF2-rel_dom"/>
    <property type="match status" value="1"/>
</dbReference>
<evidence type="ECO:0000256" key="6">
    <source>
        <dbReference type="ARBA" id="ARBA00023242"/>
    </source>
</evidence>
<keyword evidence="3" id="KW-0547">Nucleotide-binding</keyword>
<comment type="subcellular location">
    <subcellularLocation>
        <location evidence="1">Nucleus</location>
    </subcellularLocation>
</comment>
<dbReference type="SMART" id="SM00490">
    <property type="entry name" value="HELICc"/>
    <property type="match status" value="1"/>
</dbReference>
<dbReference type="GO" id="GO:0010468">
    <property type="term" value="P:regulation of gene expression"/>
    <property type="evidence" value="ECO:0007669"/>
    <property type="project" value="TreeGrafter"/>
</dbReference>
<keyword evidence="6" id="KW-0539">Nucleus</keyword>
<evidence type="ECO:0000256" key="1">
    <source>
        <dbReference type="ARBA" id="ARBA00004123"/>
    </source>
</evidence>
<dbReference type="GO" id="GO:0042393">
    <property type="term" value="F:histone binding"/>
    <property type="evidence" value="ECO:0007669"/>
    <property type="project" value="TreeGrafter"/>
</dbReference>
<dbReference type="PROSITE" id="PS51194">
    <property type="entry name" value="HELICASE_CTER"/>
    <property type="match status" value="1"/>
</dbReference>
<proteinExistence type="predicted"/>
<keyword evidence="4" id="KW-0378">Hydrolase</keyword>
<reference evidence="9 10" key="1">
    <citation type="journal article" date="2017" name="Environ. Microbiol.">
        <title>Decay of the glycolytic pathway and adaptation to intranuclear parasitism within Enterocytozoonidae microsporidia.</title>
        <authorList>
            <person name="Wiredu Boakye D."/>
            <person name="Jaroenlak P."/>
            <person name="Prachumwat A."/>
            <person name="Williams T.A."/>
            <person name="Bateman K.S."/>
            <person name="Itsathitphaisarn O."/>
            <person name="Sritunyalucksana K."/>
            <person name="Paszkiewicz K.H."/>
            <person name="Moore K.A."/>
            <person name="Stentiford G.D."/>
            <person name="Williams B.A."/>
        </authorList>
    </citation>
    <scope>NUCLEOTIDE SEQUENCE [LARGE SCALE GENOMIC DNA]</scope>
    <source>
        <strain evidence="9 10">GB1</strain>
    </source>
</reference>
<evidence type="ECO:0000256" key="4">
    <source>
        <dbReference type="ARBA" id="ARBA00022801"/>
    </source>
</evidence>
<dbReference type="InterPro" id="IPR016197">
    <property type="entry name" value="Chromo-like_dom_sf"/>
</dbReference>
<dbReference type="VEuPathDB" id="MicrosporidiaDB:A0H76_2766"/>
<organism evidence="9 10">
    <name type="scientific">Hepatospora eriocheir</name>
    <dbReference type="NCBI Taxonomy" id="1081669"/>
    <lineage>
        <taxon>Eukaryota</taxon>
        <taxon>Fungi</taxon>
        <taxon>Fungi incertae sedis</taxon>
        <taxon>Microsporidia</taxon>
        <taxon>Hepatosporidae</taxon>
        <taxon>Hepatospora</taxon>
    </lineage>
</organism>
<evidence type="ECO:0000256" key="5">
    <source>
        <dbReference type="ARBA" id="ARBA00022840"/>
    </source>
</evidence>
<dbReference type="GO" id="GO:0016887">
    <property type="term" value="F:ATP hydrolysis activity"/>
    <property type="evidence" value="ECO:0007669"/>
    <property type="project" value="TreeGrafter"/>
</dbReference>
<dbReference type="InterPro" id="IPR014001">
    <property type="entry name" value="Helicase_ATP-bd"/>
</dbReference>
<dbReference type="Gene3D" id="2.40.50.40">
    <property type="match status" value="1"/>
</dbReference>
<evidence type="ECO:0000256" key="3">
    <source>
        <dbReference type="ARBA" id="ARBA00022741"/>
    </source>
</evidence>
<dbReference type="FunFam" id="3.40.50.300:FF:000015">
    <property type="entry name" value="chromodomain-helicase-DNA-binding protein 9 isoform X1"/>
    <property type="match status" value="1"/>
</dbReference>
<dbReference type="SMART" id="SM00487">
    <property type="entry name" value="DEXDc"/>
    <property type="match status" value="1"/>
</dbReference>
<accession>A0A1X0Q8U0</accession>
<feature type="domain" description="Helicase ATP-binding" evidence="7">
    <location>
        <begin position="262"/>
        <end position="433"/>
    </location>
</feature>
<dbReference type="GO" id="GO:0140658">
    <property type="term" value="F:ATP-dependent chromatin remodeler activity"/>
    <property type="evidence" value="ECO:0007669"/>
    <property type="project" value="TreeGrafter"/>
</dbReference>
<dbReference type="SUPFAM" id="SSF54160">
    <property type="entry name" value="Chromo domain-like"/>
    <property type="match status" value="1"/>
</dbReference>